<name>A0A147I7I5_9SPHN</name>
<comment type="caution">
    <text evidence="1">The sequence shown here is derived from an EMBL/GenBank/DDBJ whole genome shotgun (WGS) entry which is preliminary data.</text>
</comment>
<evidence type="ECO:0000313" key="1">
    <source>
        <dbReference type="EMBL" id="KTT74846.1"/>
    </source>
</evidence>
<organism evidence="1 2">
    <name type="scientific">Sphingomonas sanguinis</name>
    <dbReference type="NCBI Taxonomy" id="33051"/>
    <lineage>
        <taxon>Bacteria</taxon>
        <taxon>Pseudomonadati</taxon>
        <taxon>Pseudomonadota</taxon>
        <taxon>Alphaproteobacteria</taxon>
        <taxon>Sphingomonadales</taxon>
        <taxon>Sphingomonadaceae</taxon>
        <taxon>Sphingomonas</taxon>
    </lineage>
</organism>
<protein>
    <submittedName>
        <fullName evidence="1">Uncharacterized protein</fullName>
    </submittedName>
</protein>
<dbReference type="AlphaFoldDB" id="A0A147I7I5"/>
<dbReference type="EMBL" id="LDTD01000009">
    <property type="protein sequence ID" value="KTT74846.1"/>
    <property type="molecule type" value="Genomic_DNA"/>
</dbReference>
<dbReference type="Proteomes" id="UP000072867">
    <property type="component" value="Unassembled WGS sequence"/>
</dbReference>
<evidence type="ECO:0000313" key="2">
    <source>
        <dbReference type="Proteomes" id="UP000072867"/>
    </source>
</evidence>
<accession>A0A147I7I5</accession>
<proteinExistence type="predicted"/>
<gene>
    <name evidence="1" type="ORF">NS319_01150</name>
</gene>
<reference evidence="1 2" key="1">
    <citation type="journal article" date="2016" name="Front. Microbiol.">
        <title>Genomic Resource of Rice Seed Associated Bacteria.</title>
        <authorList>
            <person name="Midha S."/>
            <person name="Bansal K."/>
            <person name="Sharma S."/>
            <person name="Kumar N."/>
            <person name="Patil P.P."/>
            <person name="Chaudhry V."/>
            <person name="Patil P.B."/>
        </authorList>
    </citation>
    <scope>NUCLEOTIDE SEQUENCE [LARGE SCALE GENOMIC DNA]</scope>
    <source>
        <strain evidence="1 2">NS319</strain>
    </source>
</reference>
<sequence length="123" mass="13487">MTRDGAAPADISETNTPPVGRPVSLFLKLAQILQEPMPVPIGANSWAPGFGAVKEYIEHRTQYRAEIVPAFAPVATFFQNRCLNLVWRQIIEISPAEQNLAYILAGFDVQHVEQSLAAGDILT</sequence>